<dbReference type="InterPro" id="IPR028565">
    <property type="entry name" value="MHD"/>
</dbReference>
<feature type="coiled-coil region" evidence="12">
    <location>
        <begin position="142"/>
        <end position="179"/>
    </location>
</feature>
<evidence type="ECO:0000313" key="15">
    <source>
        <dbReference type="EMBL" id="KAK5778929.1"/>
    </source>
</evidence>
<evidence type="ECO:0000256" key="3">
    <source>
        <dbReference type="ARBA" id="ARBA00011775"/>
    </source>
</evidence>
<evidence type="ECO:0000259" key="14">
    <source>
        <dbReference type="PROSITE" id="PS51072"/>
    </source>
</evidence>
<comment type="caution">
    <text evidence="15">The sequence shown here is derived from an EMBL/GenBank/DDBJ whole genome shotgun (WGS) entry which is preliminary data.</text>
</comment>
<feature type="compositionally biased region" description="Low complexity" evidence="13">
    <location>
        <begin position="216"/>
        <end position="236"/>
    </location>
</feature>
<dbReference type="PANTHER" id="PTHR10121:SF0">
    <property type="entry name" value="COATOMER SUBUNIT DELTA"/>
    <property type="match status" value="1"/>
</dbReference>
<dbReference type="GO" id="GO:0006890">
    <property type="term" value="P:retrograde vesicle-mediated transport, Golgi to endoplasmic reticulum"/>
    <property type="evidence" value="ECO:0007669"/>
    <property type="project" value="UniProtKB-UniRule"/>
</dbReference>
<dbReference type="Proteomes" id="UP001306508">
    <property type="component" value="Unassembled WGS sequence"/>
</dbReference>
<dbReference type="GO" id="GO:0015031">
    <property type="term" value="P:protein transport"/>
    <property type="evidence" value="ECO:0007669"/>
    <property type="project" value="UniProtKB-KW"/>
</dbReference>
<dbReference type="FunFam" id="3.30.450.60:FF:000003">
    <property type="entry name" value="Coatomer subunit delta"/>
    <property type="match status" value="1"/>
</dbReference>
<keyword evidence="12" id="KW-0175">Coiled coil</keyword>
<keyword evidence="10" id="KW-0968">Cytoplasmic vesicle</keyword>
<gene>
    <name evidence="15" type="ORF">RI543_003857</name>
</gene>
<reference evidence="16" key="1">
    <citation type="submission" date="2023-07" db="EMBL/GenBank/DDBJ databases">
        <title>A draft genome of Kazachstania heterogenica Y-27499.</title>
        <authorList>
            <person name="Donic C."/>
            <person name="Kralova J.S."/>
            <person name="Fidel L."/>
            <person name="Ben-Dor S."/>
            <person name="Jung S."/>
        </authorList>
    </citation>
    <scope>NUCLEOTIDE SEQUENCE [LARGE SCALE GENOMIC DNA]</scope>
    <source>
        <strain evidence="16">Y27499</strain>
    </source>
</reference>
<accession>A0AAN7WIN5</accession>
<feature type="domain" description="MHD" evidence="14">
    <location>
        <begin position="289"/>
        <end position="561"/>
    </location>
</feature>
<dbReference type="PANTHER" id="PTHR10121">
    <property type="entry name" value="COATOMER SUBUNIT DELTA"/>
    <property type="match status" value="1"/>
</dbReference>
<comment type="subunit">
    <text evidence="3 11">Oligomeric complex that consists of at least the alpha, beta, beta', gamma, delta, epsilon and zeta subunits.</text>
</comment>
<evidence type="ECO:0000256" key="6">
    <source>
        <dbReference type="ARBA" id="ARBA00022892"/>
    </source>
</evidence>
<feature type="region of interest" description="Disordered" evidence="13">
    <location>
        <begin position="215"/>
        <end position="240"/>
    </location>
</feature>
<protein>
    <recommendedName>
        <fullName evidence="11">Coatomer subunit delta</fullName>
    </recommendedName>
</protein>
<evidence type="ECO:0000256" key="1">
    <source>
        <dbReference type="ARBA" id="ARBA00004255"/>
    </source>
</evidence>
<keyword evidence="4 11" id="KW-0813">Transport</keyword>
<dbReference type="PROSITE" id="PS51072">
    <property type="entry name" value="MHD"/>
    <property type="match status" value="1"/>
</dbReference>
<evidence type="ECO:0000256" key="11">
    <source>
        <dbReference type="RuleBase" id="RU366052"/>
    </source>
</evidence>
<comment type="subcellular location">
    <subcellularLocation>
        <location evidence="11">Cytoplasm</location>
    </subcellularLocation>
    <subcellularLocation>
        <location evidence="1 11">Golgi apparatus membrane</location>
        <topology evidence="1 11">Peripheral membrane protein</topology>
        <orientation evidence="1 11">Cytoplasmic side</orientation>
    </subcellularLocation>
    <subcellularLocation>
        <location evidence="11">Cytoplasmic vesicle</location>
        <location evidence="11">COPI-coated vesicle membrane</location>
        <topology evidence="11">Peripheral membrane protein</topology>
        <orientation evidence="11">Cytoplasmic side</orientation>
    </subcellularLocation>
</comment>
<dbReference type="Gene3D" id="3.30.450.60">
    <property type="match status" value="1"/>
</dbReference>
<evidence type="ECO:0000256" key="4">
    <source>
        <dbReference type="ARBA" id="ARBA00022448"/>
    </source>
</evidence>
<evidence type="ECO:0000256" key="5">
    <source>
        <dbReference type="ARBA" id="ARBA00022490"/>
    </source>
</evidence>
<evidence type="ECO:0000256" key="7">
    <source>
        <dbReference type="ARBA" id="ARBA00022927"/>
    </source>
</evidence>
<keyword evidence="9 11" id="KW-0472">Membrane</keyword>
<evidence type="ECO:0000256" key="10">
    <source>
        <dbReference type="ARBA" id="ARBA00023329"/>
    </source>
</evidence>
<comment type="function">
    <text evidence="11">The coatomer is a cytosolic protein complex that binds to dilysine motifs and reversibly associates with Golgi non-clathrin-coated vesicles, which further mediate biosynthetic protein transport from the ER, via the Golgi up to the trans Golgi network.</text>
</comment>
<evidence type="ECO:0000313" key="16">
    <source>
        <dbReference type="Proteomes" id="UP001306508"/>
    </source>
</evidence>
<dbReference type="Pfam" id="PF01217">
    <property type="entry name" value="Clat_adaptor_s"/>
    <property type="match status" value="1"/>
</dbReference>
<dbReference type="SUPFAM" id="SSF49447">
    <property type="entry name" value="Second domain of Mu2 adaptin subunit (ap50) of ap2 adaptor"/>
    <property type="match status" value="1"/>
</dbReference>
<dbReference type="GO" id="GO:0000139">
    <property type="term" value="C:Golgi membrane"/>
    <property type="evidence" value="ECO:0007669"/>
    <property type="project" value="UniProtKB-SubCell"/>
</dbReference>
<keyword evidence="16" id="KW-1185">Reference proteome</keyword>
<keyword evidence="5 11" id="KW-0963">Cytoplasm</keyword>
<dbReference type="GO" id="GO:0051645">
    <property type="term" value="P:Golgi localization"/>
    <property type="evidence" value="ECO:0007669"/>
    <property type="project" value="TreeGrafter"/>
</dbReference>
<name>A0AAN7WIN5_9SACH</name>
<dbReference type="InterPro" id="IPR027059">
    <property type="entry name" value="Coatomer_dsu"/>
</dbReference>
<dbReference type="GO" id="GO:0030126">
    <property type="term" value="C:COPI vesicle coat"/>
    <property type="evidence" value="ECO:0007669"/>
    <property type="project" value="UniProtKB-UniRule"/>
</dbReference>
<evidence type="ECO:0000256" key="12">
    <source>
        <dbReference type="SAM" id="Coils"/>
    </source>
</evidence>
<dbReference type="GO" id="GO:0006888">
    <property type="term" value="P:endoplasmic reticulum to Golgi vesicle-mediated transport"/>
    <property type="evidence" value="ECO:0007669"/>
    <property type="project" value="TreeGrafter"/>
</dbReference>
<dbReference type="Pfam" id="PF00928">
    <property type="entry name" value="Adap_comp_sub"/>
    <property type="match status" value="1"/>
</dbReference>
<comment type="similarity">
    <text evidence="2 11">Belongs to the adaptor complexes medium subunit family. Delta-COP subfamily.</text>
</comment>
<dbReference type="InterPro" id="IPR036168">
    <property type="entry name" value="AP2_Mu_C_sf"/>
</dbReference>
<dbReference type="CDD" id="cd09254">
    <property type="entry name" value="AP_delta-COPI_MHD"/>
    <property type="match status" value="1"/>
</dbReference>
<sequence length="561" mass="63301">MVVLAASITTVQGNPIVSRQFHDISKDRMLELLSNFQNLVSKGSKNHNFIEDGHIRYIYKPLDDFYIILITNRQSNIIQDLKTLDLMNDSIINYLNYSNGNISEWEIFDLSFDIITIFDEIIINGGYKENLTTQQISTYLAMESHEERIQEIIEKNKEIEANEERKRRAKEIARREQERKQFGGLDYPGQSFVGSNDPNVANALNSYYSHASPAAQQSYVNSQQQQQQQFQTQISSPTENVTNRIGGMKLSQSRNIHKPSASGMGNYRSSSTPSNVSATRPETELHVENNGILVTLKESIQAQLTRDGDLQNYELKGSLDLRINNEEYSHAQLKLVSPPLNILKDRSYKFETHPNIDKGAFLSQGIISLKDKEKKAFPANDQSRSVLRWKKNITSDNNNNNNNNLPTLPLSVNTWVSENDTNIFDVTIEFEINNDKIESLEDLYFVVPVLPTKVDVQLNEESNECGAEITSINDEEGIVIKVSRIEAGSQGVINFVVEAEFEDALFPISVTFHHNNTDLSIADKTSLIGVSVGEVIDSLDGTTSLPYDVITSLKTDQFTVM</sequence>
<dbReference type="AlphaFoldDB" id="A0AAN7WIN5"/>
<feature type="region of interest" description="Disordered" evidence="13">
    <location>
        <begin position="258"/>
        <end position="281"/>
    </location>
</feature>
<proteinExistence type="inferred from homology"/>
<keyword evidence="7 11" id="KW-0653">Protein transport</keyword>
<evidence type="ECO:0000256" key="9">
    <source>
        <dbReference type="ARBA" id="ARBA00023136"/>
    </source>
</evidence>
<dbReference type="SUPFAM" id="SSF64356">
    <property type="entry name" value="SNARE-like"/>
    <property type="match status" value="1"/>
</dbReference>
<organism evidence="15 16">
    <name type="scientific">Arxiozyma heterogenica</name>
    <dbReference type="NCBI Taxonomy" id="278026"/>
    <lineage>
        <taxon>Eukaryota</taxon>
        <taxon>Fungi</taxon>
        <taxon>Dikarya</taxon>
        <taxon>Ascomycota</taxon>
        <taxon>Saccharomycotina</taxon>
        <taxon>Saccharomycetes</taxon>
        <taxon>Saccharomycetales</taxon>
        <taxon>Saccharomycetaceae</taxon>
        <taxon>Arxiozyma</taxon>
    </lineage>
</organism>
<feature type="compositionally biased region" description="Polar residues" evidence="13">
    <location>
        <begin position="267"/>
        <end position="280"/>
    </location>
</feature>
<dbReference type="InterPro" id="IPR022775">
    <property type="entry name" value="AP_mu_sigma_su"/>
</dbReference>
<dbReference type="EMBL" id="JAWIZZ010000051">
    <property type="protein sequence ID" value="KAK5778929.1"/>
    <property type="molecule type" value="Genomic_DNA"/>
</dbReference>
<evidence type="ECO:0000256" key="8">
    <source>
        <dbReference type="ARBA" id="ARBA00023034"/>
    </source>
</evidence>
<keyword evidence="8 11" id="KW-0333">Golgi apparatus</keyword>
<evidence type="ECO:0000256" key="13">
    <source>
        <dbReference type="SAM" id="MobiDB-lite"/>
    </source>
</evidence>
<keyword evidence="6 11" id="KW-0931">ER-Golgi transport</keyword>
<evidence type="ECO:0000256" key="2">
    <source>
        <dbReference type="ARBA" id="ARBA00010516"/>
    </source>
</evidence>
<dbReference type="InterPro" id="IPR011012">
    <property type="entry name" value="Longin-like_dom_sf"/>
</dbReference>